<feature type="transmembrane region" description="Helical" evidence="8">
    <location>
        <begin position="478"/>
        <end position="500"/>
    </location>
</feature>
<dbReference type="PROSITE" id="PS50156">
    <property type="entry name" value="SSD"/>
    <property type="match status" value="1"/>
</dbReference>
<dbReference type="FunFam" id="1.20.1640.10:FF:000013">
    <property type="entry name" value="PaTched Related family"/>
    <property type="match status" value="1"/>
</dbReference>
<evidence type="ECO:0000256" key="7">
    <source>
        <dbReference type="ARBA" id="ARBA00023180"/>
    </source>
</evidence>
<dbReference type="AlphaFoldDB" id="A0A915PFN6"/>
<evidence type="ECO:0000256" key="4">
    <source>
        <dbReference type="ARBA" id="ARBA00022692"/>
    </source>
</evidence>
<dbReference type="InterPro" id="IPR003392">
    <property type="entry name" value="PTHD_SSD"/>
</dbReference>
<evidence type="ECO:0000256" key="2">
    <source>
        <dbReference type="ARBA" id="ARBA00005585"/>
    </source>
</evidence>
<sequence>MGPIRCFFHFCGYSISRWPFCFGLISLVVVIILSTGMVWLEIKDRIRDGYTPENSPSRLENEAMRRFWNSYGDPMKAQLMIRSKIAEQNMDQNLTKIFTYSDICSPICEFNFGLELFVDAFTQTIASLKEENENLNQNLSFPISTIHSLDIHLDLFFFGVKLKEENNEDTNKYNIEQKITNMERIEMVLIRFQSARSSPERTRQLIIWELGVFDFLQNKFKSDIIDAQIIGVEILESEMTRDHQDNVKYFALGLLAIAVFVGINVFGTSAVLGNFDFGKTFIAIATILCPMLAIGSTFGILSIFGIRINSFLLILPYLILGIGVDDGFLLMLKWFQLAKHIVEPRKRLKFVIKEMGPSITVTTLTNVISFGVGAFTPTPEIRLFCFGTAIALTFDYILQLTLFCPIMLFSAKFENSSLNKKQQKVDLIINENKMSAVIKKRKYSPFEANNDNKINGWIHKKLNKIIKLYIYLLNTRCFFLVTIVCLLFYLYVAIVGLLNINSKLDLNKILPRDSKMRESSLLLEKQVWSNYLPVTVLVEGPLNISSNKQMDKFWEMIDEFESMPNSKGFFSKKLFENNLFLFLCPLSSFIWLRDYIKYFMGEDDSIERMNKFIVELGIDGIEKLKKNESNVEEKQINLSKLEQFLDLPFYSHWKASIKLQNSSNTSPTLSAFTLSFVYYNVSDWQIRINLMQQWRSIASRHSKNLNLSVWVCEENSLFVDQMLSLRSTTFQSFVLTLGCMSLVCLLFMPSLFSLLIASASICSISIGVFGFLSCFGFDLDPVTMAATLMSIGLSVDFVSHVIYHFRQNVCYKFHKCSSSPSGFIEQCIPLTNKKDKLKYTLESVGWPMLQAGISTMLCILPLALINKYSPTVFVYAVIFVCSLGLLHGLVFLPCLLCNLPIWCNSQQNNFFGFFSNFGKFQVYELDMTTIEERKEQRIN</sequence>
<keyword evidence="7" id="KW-0325">Glycoprotein</keyword>
<dbReference type="GO" id="GO:0006897">
    <property type="term" value="P:endocytosis"/>
    <property type="evidence" value="ECO:0007669"/>
    <property type="project" value="TreeGrafter"/>
</dbReference>
<evidence type="ECO:0000256" key="8">
    <source>
        <dbReference type="SAM" id="Phobius"/>
    </source>
</evidence>
<feature type="transmembrane region" description="Helical" evidence="8">
    <location>
        <begin position="311"/>
        <end position="335"/>
    </location>
</feature>
<feature type="domain" description="SSD" evidence="9">
    <location>
        <begin position="278"/>
        <end position="409"/>
    </location>
</feature>
<dbReference type="InterPro" id="IPR000731">
    <property type="entry name" value="SSD"/>
</dbReference>
<comment type="similarity">
    <text evidence="2">Belongs to the patched family.</text>
</comment>
<evidence type="ECO:0000256" key="6">
    <source>
        <dbReference type="ARBA" id="ARBA00023136"/>
    </source>
</evidence>
<dbReference type="WBParaSite" id="scf7180000424741.g13884">
    <property type="protein sequence ID" value="scf7180000424741.g13884"/>
    <property type="gene ID" value="scf7180000424741.g13884"/>
</dbReference>
<feature type="transmembrane region" description="Helical" evidence="8">
    <location>
        <begin position="17"/>
        <end position="40"/>
    </location>
</feature>
<evidence type="ECO:0000256" key="3">
    <source>
        <dbReference type="ARBA" id="ARBA00022475"/>
    </source>
</evidence>
<feature type="transmembrane region" description="Helical" evidence="8">
    <location>
        <begin position="730"/>
        <end position="748"/>
    </location>
</feature>
<comment type="subcellular location">
    <subcellularLocation>
        <location evidence="1">Cell membrane</location>
        <topology evidence="1">Multi-pass membrane protein</topology>
    </subcellularLocation>
</comment>
<name>A0A915PFN6_9BILA</name>
<dbReference type="GO" id="GO:0005886">
    <property type="term" value="C:plasma membrane"/>
    <property type="evidence" value="ECO:0007669"/>
    <property type="project" value="UniProtKB-SubCell"/>
</dbReference>
<dbReference type="Pfam" id="PF02460">
    <property type="entry name" value="Patched"/>
    <property type="match status" value="1"/>
</dbReference>
<feature type="transmembrane region" description="Helical" evidence="8">
    <location>
        <begin position="844"/>
        <end position="865"/>
    </location>
</feature>
<evidence type="ECO:0000313" key="11">
    <source>
        <dbReference type="WBParaSite" id="scf7180000424741.g13884"/>
    </source>
</evidence>
<feature type="transmembrane region" description="Helical" evidence="8">
    <location>
        <begin position="281"/>
        <end position="304"/>
    </location>
</feature>
<feature type="transmembrane region" description="Helical" evidence="8">
    <location>
        <begin position="754"/>
        <end position="775"/>
    </location>
</feature>
<feature type="transmembrane region" description="Helical" evidence="8">
    <location>
        <begin position="872"/>
        <end position="892"/>
    </location>
</feature>
<dbReference type="Gene3D" id="1.20.1640.10">
    <property type="entry name" value="Multidrug efflux transporter AcrB transmembrane domain"/>
    <property type="match status" value="2"/>
</dbReference>
<feature type="transmembrane region" description="Helical" evidence="8">
    <location>
        <begin position="383"/>
        <end position="409"/>
    </location>
</feature>
<protein>
    <submittedName>
        <fullName evidence="11">SSD domain-containing protein</fullName>
    </submittedName>
</protein>
<keyword evidence="10" id="KW-1185">Reference proteome</keyword>
<accession>A0A915PFN6</accession>
<keyword evidence="4 8" id="KW-0812">Transmembrane</keyword>
<proteinExistence type="inferred from homology"/>
<feature type="transmembrane region" description="Helical" evidence="8">
    <location>
        <begin position="782"/>
        <end position="803"/>
    </location>
</feature>
<dbReference type="Proteomes" id="UP000887560">
    <property type="component" value="Unplaced"/>
</dbReference>
<dbReference type="PANTHER" id="PTHR10796">
    <property type="entry name" value="PATCHED-RELATED"/>
    <property type="match status" value="1"/>
</dbReference>
<dbReference type="PANTHER" id="PTHR10796:SF90">
    <property type="entry name" value="SSD DOMAIN-CONTAINING PROTEIN"/>
    <property type="match status" value="1"/>
</dbReference>
<evidence type="ECO:0000313" key="10">
    <source>
        <dbReference type="Proteomes" id="UP000887560"/>
    </source>
</evidence>
<dbReference type="GO" id="GO:0018996">
    <property type="term" value="P:molting cycle, collagen and cuticulin-based cuticle"/>
    <property type="evidence" value="ECO:0007669"/>
    <property type="project" value="TreeGrafter"/>
</dbReference>
<dbReference type="GO" id="GO:0030659">
    <property type="term" value="C:cytoplasmic vesicle membrane"/>
    <property type="evidence" value="ECO:0007669"/>
    <property type="project" value="TreeGrafter"/>
</dbReference>
<keyword evidence="5 8" id="KW-1133">Transmembrane helix</keyword>
<dbReference type="InterPro" id="IPR051697">
    <property type="entry name" value="Patched_domain-protein"/>
</dbReference>
<organism evidence="10 11">
    <name type="scientific">Meloidogyne floridensis</name>
    <dbReference type="NCBI Taxonomy" id="298350"/>
    <lineage>
        <taxon>Eukaryota</taxon>
        <taxon>Metazoa</taxon>
        <taxon>Ecdysozoa</taxon>
        <taxon>Nematoda</taxon>
        <taxon>Chromadorea</taxon>
        <taxon>Rhabditida</taxon>
        <taxon>Tylenchina</taxon>
        <taxon>Tylenchomorpha</taxon>
        <taxon>Tylenchoidea</taxon>
        <taxon>Meloidogynidae</taxon>
        <taxon>Meloidogyninae</taxon>
        <taxon>Meloidogyne</taxon>
    </lineage>
</organism>
<dbReference type="SUPFAM" id="SSF82866">
    <property type="entry name" value="Multidrug efflux transporter AcrB transmembrane domain"/>
    <property type="match status" value="2"/>
</dbReference>
<keyword evidence="3" id="KW-1003">Cell membrane</keyword>
<evidence type="ECO:0000256" key="5">
    <source>
        <dbReference type="ARBA" id="ARBA00022989"/>
    </source>
</evidence>
<reference evidence="11" key="1">
    <citation type="submission" date="2022-11" db="UniProtKB">
        <authorList>
            <consortium name="WormBaseParasite"/>
        </authorList>
    </citation>
    <scope>IDENTIFICATION</scope>
</reference>
<feature type="transmembrane region" description="Helical" evidence="8">
    <location>
        <begin position="249"/>
        <end position="275"/>
    </location>
</feature>
<keyword evidence="6 8" id="KW-0472">Membrane</keyword>
<evidence type="ECO:0000259" key="9">
    <source>
        <dbReference type="PROSITE" id="PS50156"/>
    </source>
</evidence>
<evidence type="ECO:0000256" key="1">
    <source>
        <dbReference type="ARBA" id="ARBA00004651"/>
    </source>
</evidence>